<evidence type="ECO:0000256" key="2">
    <source>
        <dbReference type="ARBA" id="ARBA00009172"/>
    </source>
</evidence>
<organism evidence="8 9">
    <name type="scientific">Ridgeia piscesae</name>
    <name type="common">Tubeworm</name>
    <dbReference type="NCBI Taxonomy" id="27915"/>
    <lineage>
        <taxon>Eukaryota</taxon>
        <taxon>Metazoa</taxon>
        <taxon>Spiralia</taxon>
        <taxon>Lophotrochozoa</taxon>
        <taxon>Annelida</taxon>
        <taxon>Polychaeta</taxon>
        <taxon>Sedentaria</taxon>
        <taxon>Canalipalpata</taxon>
        <taxon>Sabellida</taxon>
        <taxon>Siboglinidae</taxon>
        <taxon>Ridgeia</taxon>
    </lineage>
</organism>
<dbReference type="PANTHER" id="PTHR19444:SF13">
    <property type="entry name" value="PROTEIN UNC-93 HOMOLOG A"/>
    <property type="match status" value="1"/>
</dbReference>
<proteinExistence type="inferred from homology"/>
<keyword evidence="4 7" id="KW-1133">Transmembrane helix</keyword>
<dbReference type="InterPro" id="IPR051951">
    <property type="entry name" value="UNC-93_regulatory"/>
</dbReference>
<comment type="similarity">
    <text evidence="2">Belongs to the unc-93 family.</text>
</comment>
<evidence type="ECO:0000313" key="8">
    <source>
        <dbReference type="EMBL" id="KAK2161235.1"/>
    </source>
</evidence>
<dbReference type="EMBL" id="JAODUO010001595">
    <property type="protein sequence ID" value="KAK2161235.1"/>
    <property type="molecule type" value="Genomic_DNA"/>
</dbReference>
<feature type="compositionally biased region" description="Low complexity" evidence="6">
    <location>
        <begin position="158"/>
        <end position="167"/>
    </location>
</feature>
<dbReference type="PANTHER" id="PTHR19444">
    <property type="entry name" value="UNC-93 RELATED"/>
    <property type="match status" value="1"/>
</dbReference>
<evidence type="ECO:0000256" key="7">
    <source>
        <dbReference type="SAM" id="Phobius"/>
    </source>
</evidence>
<evidence type="ECO:0000256" key="3">
    <source>
        <dbReference type="ARBA" id="ARBA00022692"/>
    </source>
</evidence>
<dbReference type="Proteomes" id="UP001209878">
    <property type="component" value="Unassembled WGS sequence"/>
</dbReference>
<comment type="subcellular location">
    <subcellularLocation>
        <location evidence="1">Membrane</location>
        <topology evidence="1">Multi-pass membrane protein</topology>
    </subcellularLocation>
</comment>
<evidence type="ECO:0008006" key="10">
    <source>
        <dbReference type="Google" id="ProtNLM"/>
    </source>
</evidence>
<gene>
    <name evidence="8" type="ORF">NP493_1595g00037</name>
</gene>
<dbReference type="InterPro" id="IPR036259">
    <property type="entry name" value="MFS_trans_sf"/>
</dbReference>
<sequence>MSLSPWDLSGNIRFDFPSNRPRRASYLFATQLARRRNESYKNATQKPETSGEDASTDFIEGVVRTKRKDSYKAATRHQHEQHELADVDVLAASSSATSGSAAATNHVPVPTIVEVSAAGDSRILRQLSQSTLIDEVTPSNDVTPVKGYPNATNGHTQAAGSAAAAAAPVRTGAETPDYSDEEARRSSWTYRRNLFVLTAGFILVFSAFRSIQNVQSSLNTRHRLGVVTMGVVHLSMFATCLFAPVLINKFTSKWTIVLGLLFYLFWVAANFYPHFYTLLPTSVGVGFGQSLAWGAQVTYMQKLATGHARATRELTQYEMYKFNGVFLACFQTSHVWGNLVSSLMLAGMPRSGVGAGEYCGVYDQCLDDANPLYDNLPTKNGTAGR</sequence>
<evidence type="ECO:0000256" key="4">
    <source>
        <dbReference type="ARBA" id="ARBA00022989"/>
    </source>
</evidence>
<dbReference type="InterPro" id="IPR010291">
    <property type="entry name" value="Ion_channel_UNC-93"/>
</dbReference>
<comment type="caution">
    <text evidence="8">The sequence shown here is derived from an EMBL/GenBank/DDBJ whole genome shotgun (WGS) entry which is preliminary data.</text>
</comment>
<dbReference type="SUPFAM" id="SSF103473">
    <property type="entry name" value="MFS general substrate transporter"/>
    <property type="match status" value="1"/>
</dbReference>
<keyword evidence="3 7" id="KW-0812">Transmembrane</keyword>
<feature type="transmembrane region" description="Helical" evidence="7">
    <location>
        <begin position="254"/>
        <end position="272"/>
    </location>
</feature>
<reference evidence="8" key="1">
    <citation type="journal article" date="2023" name="Mol. Biol. Evol.">
        <title>Third-Generation Sequencing Reveals the Adaptive Role of the Epigenome in Three Deep-Sea Polychaetes.</title>
        <authorList>
            <person name="Perez M."/>
            <person name="Aroh O."/>
            <person name="Sun Y."/>
            <person name="Lan Y."/>
            <person name="Juniper S.K."/>
            <person name="Young C.R."/>
            <person name="Angers B."/>
            <person name="Qian P.Y."/>
        </authorList>
    </citation>
    <scope>NUCLEOTIDE SEQUENCE</scope>
    <source>
        <strain evidence="8">R07B-5</strain>
    </source>
</reference>
<evidence type="ECO:0000313" key="9">
    <source>
        <dbReference type="Proteomes" id="UP001209878"/>
    </source>
</evidence>
<dbReference type="GO" id="GO:0016020">
    <property type="term" value="C:membrane"/>
    <property type="evidence" value="ECO:0007669"/>
    <property type="project" value="UniProtKB-SubCell"/>
</dbReference>
<dbReference type="Gene3D" id="1.20.1250.20">
    <property type="entry name" value="MFS general substrate transporter like domains"/>
    <property type="match status" value="1"/>
</dbReference>
<keyword evidence="9" id="KW-1185">Reference proteome</keyword>
<evidence type="ECO:0000256" key="5">
    <source>
        <dbReference type="ARBA" id="ARBA00023136"/>
    </source>
</evidence>
<protein>
    <recommendedName>
        <fullName evidence="10">UNC93-like protein</fullName>
    </recommendedName>
</protein>
<dbReference type="AlphaFoldDB" id="A0AAD9JZT1"/>
<feature type="transmembrane region" description="Helical" evidence="7">
    <location>
        <begin position="224"/>
        <end position="247"/>
    </location>
</feature>
<name>A0AAD9JZT1_RIDPI</name>
<keyword evidence="5 7" id="KW-0472">Membrane</keyword>
<feature type="transmembrane region" description="Helical" evidence="7">
    <location>
        <begin position="194"/>
        <end position="212"/>
    </location>
</feature>
<dbReference type="Pfam" id="PF05978">
    <property type="entry name" value="UNC-93"/>
    <property type="match status" value="1"/>
</dbReference>
<evidence type="ECO:0000256" key="6">
    <source>
        <dbReference type="SAM" id="MobiDB-lite"/>
    </source>
</evidence>
<feature type="region of interest" description="Disordered" evidence="6">
    <location>
        <begin position="141"/>
        <end position="182"/>
    </location>
</feature>
<accession>A0AAD9JZT1</accession>
<evidence type="ECO:0000256" key="1">
    <source>
        <dbReference type="ARBA" id="ARBA00004141"/>
    </source>
</evidence>